<gene>
    <name evidence="1" type="ORF">Plil01_001628800</name>
</gene>
<dbReference type="AlphaFoldDB" id="A0A9W6XIV0"/>
<comment type="caution">
    <text evidence="1">The sequence shown here is derived from an EMBL/GenBank/DDBJ whole genome shotgun (WGS) entry which is preliminary data.</text>
</comment>
<proteinExistence type="predicted"/>
<sequence>MPPLSTPTVPITPISVSQAVSNAVKVLPFFFSDTSTGEKACSFWEAFEENTEGLPNKSQLLVFQQKLKGREAERWWNNALFKSFRTLKARFNNHFLSRTADELWDCLHTTKRQTGESIEEWGDRVTDLCDSLGYPEARMRY</sequence>
<protein>
    <submittedName>
        <fullName evidence="1">Unnamed protein product</fullName>
    </submittedName>
</protein>
<reference evidence="1" key="1">
    <citation type="submission" date="2023-04" db="EMBL/GenBank/DDBJ databases">
        <title>Phytophthora lilii NBRC 32176.</title>
        <authorList>
            <person name="Ichikawa N."/>
            <person name="Sato H."/>
            <person name="Tonouchi N."/>
        </authorList>
    </citation>
    <scope>NUCLEOTIDE SEQUENCE</scope>
    <source>
        <strain evidence="1">NBRC 32176</strain>
    </source>
</reference>
<dbReference type="Proteomes" id="UP001165083">
    <property type="component" value="Unassembled WGS sequence"/>
</dbReference>
<accession>A0A9W6XIV0</accession>
<dbReference type="OrthoDB" id="93247at2759"/>
<organism evidence="1 2">
    <name type="scientific">Phytophthora lilii</name>
    <dbReference type="NCBI Taxonomy" id="2077276"/>
    <lineage>
        <taxon>Eukaryota</taxon>
        <taxon>Sar</taxon>
        <taxon>Stramenopiles</taxon>
        <taxon>Oomycota</taxon>
        <taxon>Peronosporomycetes</taxon>
        <taxon>Peronosporales</taxon>
        <taxon>Peronosporaceae</taxon>
        <taxon>Phytophthora</taxon>
    </lineage>
</organism>
<dbReference type="EMBL" id="BSXW01001823">
    <property type="protein sequence ID" value="GMF39348.1"/>
    <property type="molecule type" value="Genomic_DNA"/>
</dbReference>
<keyword evidence="2" id="KW-1185">Reference proteome</keyword>
<evidence type="ECO:0000313" key="2">
    <source>
        <dbReference type="Proteomes" id="UP001165083"/>
    </source>
</evidence>
<evidence type="ECO:0000313" key="1">
    <source>
        <dbReference type="EMBL" id="GMF39348.1"/>
    </source>
</evidence>
<name>A0A9W6XIV0_9STRA</name>